<gene>
    <name evidence="2" type="ORF">NCS_11037</name>
</gene>
<proteinExistence type="predicted"/>
<protein>
    <submittedName>
        <fullName evidence="2">Uncharacterized protein</fullName>
    </submittedName>
</protein>
<evidence type="ECO:0000313" key="3">
    <source>
        <dbReference type="Proteomes" id="UP000230607"/>
    </source>
</evidence>
<sequence length="34" mass="3670">MDVDPTGQMYAWGAMVAISAISAAIGIFTIQRRK</sequence>
<feature type="transmembrane region" description="Helical" evidence="1">
    <location>
        <begin position="12"/>
        <end position="30"/>
    </location>
</feature>
<keyword evidence="1" id="KW-1133">Transmembrane helix</keyword>
<dbReference type="Proteomes" id="UP000230607">
    <property type="component" value="Chromosome 1"/>
</dbReference>
<name>A0A2H1FEP0_9ARCH</name>
<keyword evidence="3" id="KW-1185">Reference proteome</keyword>
<evidence type="ECO:0000313" key="2">
    <source>
        <dbReference type="EMBL" id="SMH71230.1"/>
    </source>
</evidence>
<accession>A0A2H1FEP0</accession>
<dbReference type="EMBL" id="LT841358">
    <property type="protein sequence ID" value="SMH71230.1"/>
    <property type="molecule type" value="Genomic_DNA"/>
</dbReference>
<dbReference type="AlphaFoldDB" id="A0A2H1FEP0"/>
<evidence type="ECO:0000256" key="1">
    <source>
        <dbReference type="SAM" id="Phobius"/>
    </source>
</evidence>
<keyword evidence="1" id="KW-0472">Membrane</keyword>
<organism evidence="2 3">
    <name type="scientific">Candidatus Nitrosotalea okcheonensis</name>
    <dbReference type="NCBI Taxonomy" id="1903276"/>
    <lineage>
        <taxon>Archaea</taxon>
        <taxon>Nitrososphaerota</taxon>
        <taxon>Nitrososphaeria</taxon>
        <taxon>Nitrosotaleales</taxon>
        <taxon>Nitrosotaleaceae</taxon>
        <taxon>Nitrosotalea</taxon>
    </lineage>
</organism>
<keyword evidence="1" id="KW-0812">Transmembrane</keyword>
<reference evidence="3" key="1">
    <citation type="submission" date="2017-03" db="EMBL/GenBank/DDBJ databases">
        <authorList>
            <person name="Herbold C."/>
        </authorList>
    </citation>
    <scope>NUCLEOTIDE SEQUENCE [LARGE SCALE GENOMIC DNA]</scope>
</reference>